<keyword evidence="4" id="KW-1185">Reference proteome</keyword>
<feature type="compositionally biased region" description="Acidic residues" evidence="1">
    <location>
        <begin position="131"/>
        <end position="144"/>
    </location>
</feature>
<evidence type="ECO:0000259" key="2">
    <source>
        <dbReference type="Pfam" id="PF06985"/>
    </source>
</evidence>
<name>A0ABR0GEX1_9PEZI</name>
<feature type="domain" description="Heterokaryon incompatibility" evidence="2">
    <location>
        <begin position="247"/>
        <end position="393"/>
    </location>
</feature>
<protein>
    <recommendedName>
        <fullName evidence="2">Heterokaryon incompatibility domain-containing protein</fullName>
    </recommendedName>
</protein>
<accession>A0ABR0GEX1</accession>
<dbReference type="Pfam" id="PF06985">
    <property type="entry name" value="HET"/>
    <property type="match status" value="1"/>
</dbReference>
<sequence length="715" mass="79910">MAIATSHMNAESSYPRSTMRQSNHSSSGPLCGICREISLDQMGVSDDRKMQRHQPTYLALKQSMDHGCVLCRFIWHALGQSNSREGDRGSDALAHVSEKYPGREISLVAWPGVTPTGYLDRIQIITSGEIPDADTDDEDGDDGPADPSMHPDHQFALSGVLDIFAYADDPAASYGGVTGRPLPTTDGSSNDDFAFATQCLQKCLSNHAGCGRRDEISRLPTRVLDLGPFDGSREPYLLHTAGRQGQYSALSHCWGGHVPITTTSDNIEEHTKAISNLPPTFRDAARISRRLGIRYLWIDSLCILQDSKEDWEKESAMMGEIYKHSVLTIAARAARNARDGCFITRQRDVPACRLEYRSPDDQLVGSIYVRNPTFEIERLTQTPLDSRGWVLQEKLLSPRILYYGAQQLYWECRQTSIRQDGKYHYIQQDAVQPAMWKERMDILAPYQSVYPNFNRIPPDWTEAKHELAARMRQWYNLVEEYSGRQLSFHTDKLPAIAGIAKEWAKSVDLFYIAGLWREDILAGLLWYGGKTATNPPVSSTLPSWSWTRYNGKVSFWAARDSTFGFSDYSCEFVDLSFRASGALGNYGDVVGAKLELRGRILPVRHATRISLGKNFIVGPNIFGYGGEQIGVATFDVPPSTFDALFVLLVHAGVGNVGYGAYYAAGLLISPVPTEQGTFMRVGYVNMEKGHGEGWWDTRSAADYFEHIPTRTLFLI</sequence>
<feature type="region of interest" description="Disordered" evidence="1">
    <location>
        <begin position="1"/>
        <end position="27"/>
    </location>
</feature>
<dbReference type="EMBL" id="JAFFHA010000006">
    <property type="protein sequence ID" value="KAK4654202.1"/>
    <property type="molecule type" value="Genomic_DNA"/>
</dbReference>
<dbReference type="Proteomes" id="UP001323405">
    <property type="component" value="Unassembled WGS sequence"/>
</dbReference>
<gene>
    <name evidence="3" type="ORF">QC762_000410</name>
</gene>
<dbReference type="PANTHER" id="PTHR33112">
    <property type="entry name" value="DOMAIN PROTEIN, PUTATIVE-RELATED"/>
    <property type="match status" value="1"/>
</dbReference>
<dbReference type="GeneID" id="87902285"/>
<evidence type="ECO:0000256" key="1">
    <source>
        <dbReference type="SAM" id="MobiDB-lite"/>
    </source>
</evidence>
<dbReference type="InterPro" id="IPR010730">
    <property type="entry name" value="HET"/>
</dbReference>
<dbReference type="RefSeq" id="XP_062743177.1">
    <property type="nucleotide sequence ID" value="XM_062882794.1"/>
</dbReference>
<evidence type="ECO:0000313" key="3">
    <source>
        <dbReference type="EMBL" id="KAK4654202.1"/>
    </source>
</evidence>
<proteinExistence type="predicted"/>
<comment type="caution">
    <text evidence="3">The sequence shown here is derived from an EMBL/GenBank/DDBJ whole genome shotgun (WGS) entry which is preliminary data.</text>
</comment>
<evidence type="ECO:0000313" key="4">
    <source>
        <dbReference type="Proteomes" id="UP001323405"/>
    </source>
</evidence>
<organism evidence="3 4">
    <name type="scientific">Podospora pseudocomata</name>
    <dbReference type="NCBI Taxonomy" id="2093779"/>
    <lineage>
        <taxon>Eukaryota</taxon>
        <taxon>Fungi</taxon>
        <taxon>Dikarya</taxon>
        <taxon>Ascomycota</taxon>
        <taxon>Pezizomycotina</taxon>
        <taxon>Sordariomycetes</taxon>
        <taxon>Sordariomycetidae</taxon>
        <taxon>Sordariales</taxon>
        <taxon>Podosporaceae</taxon>
        <taxon>Podospora</taxon>
    </lineage>
</organism>
<feature type="region of interest" description="Disordered" evidence="1">
    <location>
        <begin position="128"/>
        <end position="150"/>
    </location>
</feature>
<reference evidence="3 4" key="1">
    <citation type="journal article" date="2023" name="bioRxiv">
        <title>High-quality genome assemblies of four members of thePodospora anserinaspecies complex.</title>
        <authorList>
            <person name="Ament-Velasquez S.L."/>
            <person name="Vogan A.A."/>
            <person name="Wallerman O."/>
            <person name="Hartmann F."/>
            <person name="Gautier V."/>
            <person name="Silar P."/>
            <person name="Giraud T."/>
            <person name="Johannesson H."/>
        </authorList>
    </citation>
    <scope>NUCLEOTIDE SEQUENCE [LARGE SCALE GENOMIC DNA]</scope>
    <source>
        <strain evidence="3 4">CBS 415.72m</strain>
    </source>
</reference>
<dbReference type="PANTHER" id="PTHR33112:SF8">
    <property type="entry name" value="HETEROKARYON INCOMPATIBILITY DOMAIN-CONTAINING PROTEIN"/>
    <property type="match status" value="1"/>
</dbReference>